<accession>A0A934P944</accession>
<dbReference type="Pfam" id="PF14278">
    <property type="entry name" value="TetR_C_8"/>
    <property type="match status" value="1"/>
</dbReference>
<keyword evidence="3" id="KW-0472">Membrane</keyword>
<dbReference type="SUPFAM" id="SSF46689">
    <property type="entry name" value="Homeodomain-like"/>
    <property type="match status" value="1"/>
</dbReference>
<evidence type="ECO:0000313" key="5">
    <source>
        <dbReference type="EMBL" id="MBJ8349236.1"/>
    </source>
</evidence>
<evidence type="ECO:0000256" key="3">
    <source>
        <dbReference type="SAM" id="Phobius"/>
    </source>
</evidence>
<sequence length="185" mass="21250">MAKKGVSPISIKNLEIANQESKKITKESIEIALLSLLENKTIQQVTISELVAKAGVSRNAFYRHFNSKEDILKNLITRTVRKIFRGVKPFNLKTQTYQAWLYLFTEAKKEAYVLKIALKHQLHHFLTDLVARRFRAYQKYRRKKISTYSTSFFSTAIISVLANWINDGMITPAEEMAAIGLPLMP</sequence>
<feature type="domain" description="HTH tetR-type" evidence="4">
    <location>
        <begin position="23"/>
        <end position="83"/>
    </location>
</feature>
<dbReference type="InterPro" id="IPR009057">
    <property type="entry name" value="Homeodomain-like_sf"/>
</dbReference>
<proteinExistence type="predicted"/>
<keyword evidence="3" id="KW-0812">Transmembrane</keyword>
<dbReference type="GO" id="GO:0003677">
    <property type="term" value="F:DNA binding"/>
    <property type="evidence" value="ECO:0007669"/>
    <property type="project" value="UniProtKB-UniRule"/>
</dbReference>
<dbReference type="InterPro" id="IPR001647">
    <property type="entry name" value="HTH_TetR"/>
</dbReference>
<keyword evidence="6" id="KW-1185">Reference proteome</keyword>
<evidence type="ECO:0000259" key="4">
    <source>
        <dbReference type="PROSITE" id="PS50977"/>
    </source>
</evidence>
<evidence type="ECO:0000256" key="1">
    <source>
        <dbReference type="ARBA" id="ARBA00023125"/>
    </source>
</evidence>
<gene>
    <name evidence="5" type="ORF">JHK64_01150</name>
</gene>
<dbReference type="PROSITE" id="PS50977">
    <property type="entry name" value="HTH_TETR_2"/>
    <property type="match status" value="1"/>
</dbReference>
<comment type="caution">
    <text evidence="5">The sequence shown here is derived from an EMBL/GenBank/DDBJ whole genome shotgun (WGS) entry which is preliminary data.</text>
</comment>
<dbReference type="RefSeq" id="WP_199567163.1">
    <property type="nucleotide sequence ID" value="NZ_JAENBP010000001.1"/>
</dbReference>
<dbReference type="Gene3D" id="1.10.357.10">
    <property type="entry name" value="Tetracycline Repressor, domain 2"/>
    <property type="match status" value="1"/>
</dbReference>
<dbReference type="InterPro" id="IPR039532">
    <property type="entry name" value="TetR_C_Firmicutes"/>
</dbReference>
<dbReference type="EMBL" id="JAENBP010000001">
    <property type="protein sequence ID" value="MBJ8349236.1"/>
    <property type="molecule type" value="Genomic_DNA"/>
</dbReference>
<evidence type="ECO:0000256" key="2">
    <source>
        <dbReference type="PROSITE-ProRule" id="PRU00335"/>
    </source>
</evidence>
<reference evidence="5 6" key="1">
    <citation type="journal article" date="2021" name="Int. J. Syst. Evol. Microbiol.">
        <title>Streptococcus vicugnae sp. nov., isolated from faeces of alpacas (Vicugna pacos) and cattle (Bos taurus), Streptococcus zalophi sp. nov., and Streptococcus pacificus sp. nov., isolated from respiratory tract of California sea lions (Zalophus californianus).</title>
        <authorList>
            <person name="Volokhov D.V."/>
            <person name="Zagorodnyaya T.A."/>
            <person name="Shen Z."/>
            <person name="Blom J."/>
            <person name="Furtak V.A."/>
            <person name="Eisenberg T."/>
            <person name="Fan P."/>
            <person name="Jeong K.C."/>
            <person name="Gao Y."/>
            <person name="Zhang S."/>
            <person name="Amselle M."/>
        </authorList>
    </citation>
    <scope>NUCLEOTIDE SEQUENCE [LARGE SCALE GENOMIC DNA]</scope>
    <source>
        <strain evidence="6">CSL7508-lung</strain>
    </source>
</reference>
<dbReference type="InterPro" id="IPR050624">
    <property type="entry name" value="HTH-type_Tx_Regulator"/>
</dbReference>
<feature type="DNA-binding region" description="H-T-H motif" evidence="2">
    <location>
        <begin position="46"/>
        <end position="65"/>
    </location>
</feature>
<protein>
    <submittedName>
        <fullName evidence="5">TetR/AcrR family transcriptional regulator</fullName>
    </submittedName>
</protein>
<evidence type="ECO:0000313" key="6">
    <source>
        <dbReference type="Proteomes" id="UP000644875"/>
    </source>
</evidence>
<name>A0A934P944_9STRE</name>
<dbReference type="Proteomes" id="UP000644875">
    <property type="component" value="Unassembled WGS sequence"/>
</dbReference>
<keyword evidence="1 2" id="KW-0238">DNA-binding</keyword>
<dbReference type="PANTHER" id="PTHR43479">
    <property type="entry name" value="ACREF/ENVCD OPERON REPRESSOR-RELATED"/>
    <property type="match status" value="1"/>
</dbReference>
<feature type="transmembrane region" description="Helical" evidence="3">
    <location>
        <begin position="145"/>
        <end position="165"/>
    </location>
</feature>
<dbReference type="Pfam" id="PF00440">
    <property type="entry name" value="TetR_N"/>
    <property type="match status" value="1"/>
</dbReference>
<keyword evidence="3" id="KW-1133">Transmembrane helix</keyword>
<dbReference type="AlphaFoldDB" id="A0A934P944"/>
<organism evidence="5 6">
    <name type="scientific">Streptococcus zalophi</name>
    <dbReference type="NCBI Taxonomy" id="640031"/>
    <lineage>
        <taxon>Bacteria</taxon>
        <taxon>Bacillati</taxon>
        <taxon>Bacillota</taxon>
        <taxon>Bacilli</taxon>
        <taxon>Lactobacillales</taxon>
        <taxon>Streptococcaceae</taxon>
        <taxon>Streptococcus</taxon>
    </lineage>
</organism>
<dbReference type="PANTHER" id="PTHR43479:SF11">
    <property type="entry name" value="ACREF_ENVCD OPERON REPRESSOR-RELATED"/>
    <property type="match status" value="1"/>
</dbReference>